<evidence type="ECO:0000256" key="2">
    <source>
        <dbReference type="SAM" id="Phobius"/>
    </source>
</evidence>
<dbReference type="PANTHER" id="PTHR34800:SF1">
    <property type="entry name" value="TETRAPYRROLE-BINDING PROTEIN, CHLOROPLASTIC"/>
    <property type="match status" value="1"/>
</dbReference>
<dbReference type="Gene3D" id="1.10.10.1770">
    <property type="entry name" value="Gun4-like"/>
    <property type="match status" value="1"/>
</dbReference>
<dbReference type="EMBL" id="DSRU01000197">
    <property type="protein sequence ID" value="HFM98714.1"/>
    <property type="molecule type" value="Genomic_DNA"/>
</dbReference>
<evidence type="ECO:0000256" key="1">
    <source>
        <dbReference type="SAM" id="MobiDB-lite"/>
    </source>
</evidence>
<comment type="caution">
    <text evidence="5">The sequence shown here is derived from an EMBL/GenBank/DDBJ whole genome shotgun (WGS) entry which is preliminary data.</text>
</comment>
<dbReference type="Pfam" id="PF00656">
    <property type="entry name" value="Peptidase_C14"/>
    <property type="match status" value="1"/>
</dbReference>
<proteinExistence type="predicted"/>
<evidence type="ECO:0000259" key="4">
    <source>
        <dbReference type="Pfam" id="PF05419"/>
    </source>
</evidence>
<dbReference type="Pfam" id="PF05419">
    <property type="entry name" value="GUN4"/>
    <property type="match status" value="1"/>
</dbReference>
<dbReference type="GO" id="GO:0004197">
    <property type="term" value="F:cysteine-type endopeptidase activity"/>
    <property type="evidence" value="ECO:0007669"/>
    <property type="project" value="InterPro"/>
</dbReference>
<feature type="domain" description="GUN4-like" evidence="4">
    <location>
        <begin position="349"/>
        <end position="476"/>
    </location>
</feature>
<dbReference type="InterPro" id="IPR011600">
    <property type="entry name" value="Pept_C14_caspase"/>
</dbReference>
<dbReference type="PANTHER" id="PTHR34800">
    <property type="entry name" value="TETRAPYRROLE-BINDING PROTEIN, CHLOROPLASTIC"/>
    <property type="match status" value="1"/>
</dbReference>
<protein>
    <submittedName>
        <fullName evidence="5">Uncharacterized protein</fullName>
    </submittedName>
</protein>
<sequence>MAKNWAIAIGINDYEHHPERKLSYAVNDAQRMHDFLCGEAGFPSEQVILCLGDAGHRHLSTYPTTNTLFKLLNRDFHPHQIGSADRLWFFFSGHGISRNGRDYLIPCDSFEEDSERFILPIDEVIAALRRHKTAEIVLVLDACRQLIGSKSAGGEIGEQTVEVAKQQSVTTIFSCSYRQSSYENQTLQAGSFTYALLEGLRQHTIPEKLEPYLQRRVQELNQQDGKSTNQTPIIRPEPGSKYCQPLLPNCTPTADLAYLKQKAIQAFADEDLETAEQLWASINELAINSSDRQLSLKMLKQILRQTSMRTGLANTSILINNPVGAGSADASAQPPAPSSKPAPTDDLSSEKGIDYTRLRDLLKAGKWKEADQETAERMCEVMGRQKEGFLRVEDIKAFPCVDLGTIDQLWVKYSNGHFGFSVQKKIWEKCGSPTDYGKNWDKFCDTVGWQVQGKYISYSDLKFDPSFSLEGELPGFVDFCGAVMGFVVVGEVSFGLLGLVFVSSLAQRLADCSMSQS</sequence>
<feature type="region of interest" description="Disordered" evidence="1">
    <location>
        <begin position="325"/>
        <end position="350"/>
    </location>
</feature>
<keyword evidence="2" id="KW-1133">Transmembrane helix</keyword>
<dbReference type="GO" id="GO:0006508">
    <property type="term" value="P:proteolysis"/>
    <property type="evidence" value="ECO:0007669"/>
    <property type="project" value="InterPro"/>
</dbReference>
<dbReference type="InterPro" id="IPR029030">
    <property type="entry name" value="Caspase-like_dom_sf"/>
</dbReference>
<name>A0A7C3PFG1_9CYAN</name>
<organism evidence="5">
    <name type="scientific">Oscillatoriales cyanobacterium SpSt-418</name>
    <dbReference type="NCBI Taxonomy" id="2282169"/>
    <lineage>
        <taxon>Bacteria</taxon>
        <taxon>Bacillati</taxon>
        <taxon>Cyanobacteriota</taxon>
        <taxon>Cyanophyceae</taxon>
        <taxon>Oscillatoriophycideae</taxon>
        <taxon>Oscillatoriales</taxon>
    </lineage>
</organism>
<dbReference type="SUPFAM" id="SSF140869">
    <property type="entry name" value="GUN4-like"/>
    <property type="match status" value="1"/>
</dbReference>
<reference evidence="5" key="1">
    <citation type="journal article" date="2020" name="mSystems">
        <title>Genome- and Community-Level Interaction Insights into Carbon Utilization and Element Cycling Functions of Hydrothermarchaeota in Hydrothermal Sediment.</title>
        <authorList>
            <person name="Zhou Z."/>
            <person name="Liu Y."/>
            <person name="Xu W."/>
            <person name="Pan J."/>
            <person name="Luo Z.H."/>
            <person name="Li M."/>
        </authorList>
    </citation>
    <scope>NUCLEOTIDE SEQUENCE [LARGE SCALE GENOMIC DNA]</scope>
    <source>
        <strain evidence="5">SpSt-418</strain>
    </source>
</reference>
<dbReference type="Gene3D" id="3.40.50.1460">
    <property type="match status" value="1"/>
</dbReference>
<dbReference type="InterPro" id="IPR008629">
    <property type="entry name" value="GUN4-like"/>
</dbReference>
<evidence type="ECO:0000313" key="5">
    <source>
        <dbReference type="EMBL" id="HFM98714.1"/>
    </source>
</evidence>
<keyword evidence="2" id="KW-0472">Membrane</keyword>
<dbReference type="AlphaFoldDB" id="A0A7C3PFG1"/>
<dbReference type="GO" id="GO:0046906">
    <property type="term" value="F:tetrapyrrole binding"/>
    <property type="evidence" value="ECO:0007669"/>
    <property type="project" value="TreeGrafter"/>
</dbReference>
<keyword evidence="2" id="KW-0812">Transmembrane</keyword>
<evidence type="ECO:0000259" key="3">
    <source>
        <dbReference type="Pfam" id="PF00656"/>
    </source>
</evidence>
<accession>A0A7C3PFG1</accession>
<dbReference type="CDD" id="cd16383">
    <property type="entry name" value="GUN4"/>
    <property type="match status" value="1"/>
</dbReference>
<gene>
    <name evidence="5" type="ORF">ENR64_13350</name>
</gene>
<dbReference type="InterPro" id="IPR037215">
    <property type="entry name" value="GUN4-like_sf"/>
</dbReference>
<feature type="transmembrane region" description="Helical" evidence="2">
    <location>
        <begin position="483"/>
        <end position="506"/>
    </location>
</feature>
<feature type="domain" description="Peptidase C14 caspase" evidence="3">
    <location>
        <begin position="4"/>
        <end position="233"/>
    </location>
</feature>
<dbReference type="SUPFAM" id="SSF52129">
    <property type="entry name" value="Caspase-like"/>
    <property type="match status" value="1"/>
</dbReference>
<dbReference type="Gene3D" id="1.25.40.620">
    <property type="match status" value="1"/>
</dbReference>